<accession>A0A426YKL8</accession>
<gene>
    <name evidence="1" type="ORF">B296_00021293</name>
</gene>
<sequence>MQTTISNSIELLLLSRASYTRNLSHVDNELKSFWSCLKWMCINKSDARHAMIS</sequence>
<name>A0A426YKL8_ENSVE</name>
<dbReference type="AlphaFoldDB" id="A0A426YKL8"/>
<reference evidence="1 2" key="1">
    <citation type="journal article" date="2014" name="Agronomy (Basel)">
        <title>A Draft Genome Sequence for Ensete ventricosum, the Drought-Tolerant Tree Against Hunger.</title>
        <authorList>
            <person name="Harrison J."/>
            <person name="Moore K.A."/>
            <person name="Paszkiewicz K."/>
            <person name="Jones T."/>
            <person name="Grant M."/>
            <person name="Ambacheew D."/>
            <person name="Muzemil S."/>
            <person name="Studholme D.J."/>
        </authorList>
    </citation>
    <scope>NUCLEOTIDE SEQUENCE [LARGE SCALE GENOMIC DNA]</scope>
</reference>
<dbReference type="Proteomes" id="UP000287651">
    <property type="component" value="Unassembled WGS sequence"/>
</dbReference>
<evidence type="ECO:0000313" key="1">
    <source>
        <dbReference type="EMBL" id="RRT52263.1"/>
    </source>
</evidence>
<comment type="caution">
    <text evidence="1">The sequence shown here is derived from an EMBL/GenBank/DDBJ whole genome shotgun (WGS) entry which is preliminary data.</text>
</comment>
<dbReference type="EMBL" id="AMZH03011764">
    <property type="protein sequence ID" value="RRT52263.1"/>
    <property type="molecule type" value="Genomic_DNA"/>
</dbReference>
<organism evidence="1 2">
    <name type="scientific">Ensete ventricosum</name>
    <name type="common">Abyssinian banana</name>
    <name type="synonym">Musa ensete</name>
    <dbReference type="NCBI Taxonomy" id="4639"/>
    <lineage>
        <taxon>Eukaryota</taxon>
        <taxon>Viridiplantae</taxon>
        <taxon>Streptophyta</taxon>
        <taxon>Embryophyta</taxon>
        <taxon>Tracheophyta</taxon>
        <taxon>Spermatophyta</taxon>
        <taxon>Magnoliopsida</taxon>
        <taxon>Liliopsida</taxon>
        <taxon>Zingiberales</taxon>
        <taxon>Musaceae</taxon>
        <taxon>Ensete</taxon>
    </lineage>
</organism>
<evidence type="ECO:0000313" key="2">
    <source>
        <dbReference type="Proteomes" id="UP000287651"/>
    </source>
</evidence>
<proteinExistence type="predicted"/>
<protein>
    <submittedName>
        <fullName evidence="1">Uncharacterized protein</fullName>
    </submittedName>
</protein>